<protein>
    <submittedName>
        <fullName evidence="2">Uncharacterized protein</fullName>
    </submittedName>
</protein>
<feature type="region of interest" description="Disordered" evidence="1">
    <location>
        <begin position="320"/>
        <end position="350"/>
    </location>
</feature>
<feature type="region of interest" description="Disordered" evidence="1">
    <location>
        <begin position="448"/>
        <end position="469"/>
    </location>
</feature>
<sequence>MVASTRATASMANRRRALSTIFDFEAARHANTPATPPAAQPAANSAGATFLASVRTLQREHFDMKVSKSVRQKLFEDKNGRFSGTECHASALFARMVSALQAAFVTEDIGFAPLFLLDDAALPVRVEANSLLFSTLELMVDPVSPAADWMDSSHSSFPSDGKRVLLEFARRMIPAGDPFQGQADMLGIRISAGVDPHDAIGDFNAALKAGRTRATLLDEDVKALFIKALDTVFYQPVVSRLLLHDQRAGHDLLTIQQWVRECYAAHVKAGTATASAHRYSHGTHFMGKGDGSSGDPGELADLRTMVLDLKRQLAAFVASDRSEPSPRGFTPRADKQDRRTKTRFAADPLPRGRSGLSAYAFAEEAENSVLAAKFQHAIDHDDAVEFDALCMLAGGKPDIFADLSACSFCEEDGEALVSAVTEFSELACTAGTSTFNVNTFTANMPVVSDPAKHSPPASVESDEEWTGPPNPFCPPVTRTFADFIESTGVALGAPDEPPVGMNMLSAVEAPESVMGYEPAAYATSDEGDEDASAGPPQPRYGCGRGIPGFGGSFLTSSLARYRELRQGFRFYGLLPLPPELVDPDPPIPSSPPYSPPPYSSDDEAPGSGDSAAEIEDSLISSTHDLPPAPEAGNYYTLTLLRAGRPVPGTSSG</sequence>
<dbReference type="AlphaFoldDB" id="A0AAE0EXT3"/>
<feature type="region of interest" description="Disordered" evidence="1">
    <location>
        <begin position="581"/>
        <end position="632"/>
    </location>
</feature>
<evidence type="ECO:0000256" key="1">
    <source>
        <dbReference type="SAM" id="MobiDB-lite"/>
    </source>
</evidence>
<feature type="compositionally biased region" description="Pro residues" evidence="1">
    <location>
        <begin position="581"/>
        <end position="598"/>
    </location>
</feature>
<organism evidence="2 3">
    <name type="scientific">Cymbomonas tetramitiformis</name>
    <dbReference type="NCBI Taxonomy" id="36881"/>
    <lineage>
        <taxon>Eukaryota</taxon>
        <taxon>Viridiplantae</taxon>
        <taxon>Chlorophyta</taxon>
        <taxon>Pyramimonadophyceae</taxon>
        <taxon>Pyramimonadales</taxon>
        <taxon>Pyramimonadaceae</taxon>
        <taxon>Cymbomonas</taxon>
    </lineage>
</organism>
<gene>
    <name evidence="2" type="ORF">CYMTET_47352</name>
</gene>
<dbReference type="Proteomes" id="UP001190700">
    <property type="component" value="Unassembled WGS sequence"/>
</dbReference>
<reference evidence="2 3" key="1">
    <citation type="journal article" date="2015" name="Genome Biol. Evol.">
        <title>Comparative Genomics of a Bacterivorous Green Alga Reveals Evolutionary Causalities and Consequences of Phago-Mixotrophic Mode of Nutrition.</title>
        <authorList>
            <person name="Burns J.A."/>
            <person name="Paasch A."/>
            <person name="Narechania A."/>
            <person name="Kim E."/>
        </authorList>
    </citation>
    <scope>NUCLEOTIDE SEQUENCE [LARGE SCALE GENOMIC DNA]</scope>
    <source>
        <strain evidence="2 3">PLY_AMNH</strain>
    </source>
</reference>
<keyword evidence="3" id="KW-1185">Reference proteome</keyword>
<comment type="caution">
    <text evidence="2">The sequence shown here is derived from an EMBL/GenBank/DDBJ whole genome shotgun (WGS) entry which is preliminary data.</text>
</comment>
<evidence type="ECO:0000313" key="3">
    <source>
        <dbReference type="Proteomes" id="UP001190700"/>
    </source>
</evidence>
<dbReference type="EMBL" id="LGRX02033098">
    <property type="protein sequence ID" value="KAK3242965.1"/>
    <property type="molecule type" value="Genomic_DNA"/>
</dbReference>
<proteinExistence type="predicted"/>
<accession>A0AAE0EXT3</accession>
<name>A0AAE0EXT3_9CHLO</name>
<evidence type="ECO:0000313" key="2">
    <source>
        <dbReference type="EMBL" id="KAK3242965.1"/>
    </source>
</evidence>